<reference evidence="13" key="2">
    <citation type="submission" date="2017-03" db="EMBL/GenBank/DDBJ databases">
        <title>Bacillus sp. V-88(T) DSM27956, whole genome shotgun sequencing project.</title>
        <authorList>
            <person name="Dastager S.G."/>
            <person name="Neurgaonkar P.S."/>
            <person name="Dharne M.S."/>
        </authorList>
    </citation>
    <scope>NUCLEOTIDE SEQUENCE [LARGE SCALE GENOMIC DNA]</scope>
    <source>
        <strain evidence="13">DSM 25145</strain>
    </source>
</reference>
<dbReference type="PANTHER" id="PTHR35789:SF1">
    <property type="entry name" value="SPORE GERMINATION PROTEIN B3"/>
    <property type="match status" value="1"/>
</dbReference>
<evidence type="ECO:0000313" key="12">
    <source>
        <dbReference type="Proteomes" id="UP000186385"/>
    </source>
</evidence>
<keyword evidence="4" id="KW-0732">Signal</keyword>
<dbReference type="RefSeq" id="WP_052698441.1">
    <property type="nucleotide sequence ID" value="NZ_FTLX01000002.1"/>
</dbReference>
<reference evidence="11 12" key="1">
    <citation type="submission" date="2017-01" db="EMBL/GenBank/DDBJ databases">
        <authorList>
            <person name="Mah S.A."/>
            <person name="Swanson W.J."/>
            <person name="Moy G.W."/>
            <person name="Vacquier V.D."/>
        </authorList>
    </citation>
    <scope>NUCLEOTIDE SEQUENCE [LARGE SCALE GENOMIC DNA]</scope>
    <source>
        <strain evidence="11 12">NIO-1016</strain>
    </source>
</reference>
<dbReference type="GO" id="GO:0009847">
    <property type="term" value="P:spore germination"/>
    <property type="evidence" value="ECO:0007669"/>
    <property type="project" value="InterPro"/>
</dbReference>
<dbReference type="InterPro" id="IPR046953">
    <property type="entry name" value="Spore_GerAC-like_C"/>
</dbReference>
<dbReference type="PROSITE" id="PS51257">
    <property type="entry name" value="PROKAR_LIPOPROTEIN"/>
    <property type="match status" value="1"/>
</dbReference>
<comment type="similarity">
    <text evidence="2">Belongs to the GerABKC lipoprotein family.</text>
</comment>
<evidence type="ECO:0000256" key="5">
    <source>
        <dbReference type="ARBA" id="ARBA00023136"/>
    </source>
</evidence>
<evidence type="ECO:0000259" key="8">
    <source>
        <dbReference type="Pfam" id="PF05504"/>
    </source>
</evidence>
<dbReference type="InterPro" id="IPR038501">
    <property type="entry name" value="Spore_GerAC_C_sf"/>
</dbReference>
<dbReference type="EMBL" id="FTLX01000002">
    <property type="protein sequence ID" value="SIQ41475.1"/>
    <property type="molecule type" value="Genomic_DNA"/>
</dbReference>
<name>A0A1N6SK09_9BACI</name>
<sequence>MKGLLLMLPLLLLTAGCWDERQLKDAHLTFATGVDVPKEGKVDVTMAFPEAGTEMTPATTKQVLTGSGHTFRQSAASVDKKIGGGLDMSKLRVLMIGSETAKQDIYPLLDALYRNPSSPLNAKVVVTEGEASSYFQHEIKGEELFSRYYRQLIESGEDRSIIPLTNLQLVCSPLFDKGTDAMLPIIAYEENDQSAKIKGTALFHDRKMTGEISANETSALLMMMNKKQKELSFTLPAGEQDHMTVEVKKVKTKLKVDVAADQKVKTDIDMNVQISVLEYPPDNLDQEEKIKTLNETTEKELERLMGRTVRKLQEANCDAMGIGRRIIAKDPDQFEKMDWSNAYPESDINVKVNVEIIGNGIIL</sequence>
<feature type="domain" description="Spore germination GerAC-like C-terminal" evidence="8">
    <location>
        <begin position="198"/>
        <end position="360"/>
    </location>
</feature>
<evidence type="ECO:0000256" key="4">
    <source>
        <dbReference type="ARBA" id="ARBA00022729"/>
    </source>
</evidence>
<evidence type="ECO:0000313" key="13">
    <source>
        <dbReference type="Proteomes" id="UP000215545"/>
    </source>
</evidence>
<dbReference type="OrthoDB" id="2370124at2"/>
<keyword evidence="3" id="KW-0309">Germination</keyword>
<keyword evidence="13" id="KW-1185">Reference proteome</keyword>
<keyword evidence="7" id="KW-0449">Lipoprotein</keyword>
<evidence type="ECO:0000256" key="3">
    <source>
        <dbReference type="ARBA" id="ARBA00022544"/>
    </source>
</evidence>
<dbReference type="NCBIfam" id="TIGR02887">
    <property type="entry name" value="spore_ger_x_C"/>
    <property type="match status" value="1"/>
</dbReference>
<dbReference type="InterPro" id="IPR008844">
    <property type="entry name" value="Spore_GerAC-like"/>
</dbReference>
<dbReference type="GO" id="GO:0016020">
    <property type="term" value="C:membrane"/>
    <property type="evidence" value="ECO:0007669"/>
    <property type="project" value="UniProtKB-SubCell"/>
</dbReference>
<keyword evidence="6" id="KW-0564">Palmitate</keyword>
<evidence type="ECO:0000256" key="6">
    <source>
        <dbReference type="ARBA" id="ARBA00023139"/>
    </source>
</evidence>
<proteinExistence type="inferred from homology"/>
<dbReference type="EMBL" id="MWSK01000002">
    <property type="protein sequence ID" value="OXS79351.1"/>
    <property type="molecule type" value="Genomic_DNA"/>
</dbReference>
<dbReference type="Pfam" id="PF25198">
    <property type="entry name" value="Spore_GerAC_N"/>
    <property type="match status" value="1"/>
</dbReference>
<dbReference type="Gene3D" id="3.30.300.210">
    <property type="entry name" value="Nutrient germinant receptor protein C, domain 3"/>
    <property type="match status" value="1"/>
</dbReference>
<dbReference type="STRING" id="1017273.SAMN05443094_102454"/>
<organism evidence="11 12">
    <name type="scientific">Domibacillus enclensis</name>
    <dbReference type="NCBI Taxonomy" id="1017273"/>
    <lineage>
        <taxon>Bacteria</taxon>
        <taxon>Bacillati</taxon>
        <taxon>Bacillota</taxon>
        <taxon>Bacilli</taxon>
        <taxon>Bacillales</taxon>
        <taxon>Bacillaceae</taxon>
        <taxon>Domibacillus</taxon>
    </lineage>
</organism>
<evidence type="ECO:0000256" key="2">
    <source>
        <dbReference type="ARBA" id="ARBA00007886"/>
    </source>
</evidence>
<evidence type="ECO:0000259" key="9">
    <source>
        <dbReference type="Pfam" id="PF25198"/>
    </source>
</evidence>
<evidence type="ECO:0000313" key="11">
    <source>
        <dbReference type="EMBL" id="SIQ41475.1"/>
    </source>
</evidence>
<reference evidence="10" key="3">
    <citation type="submission" date="2017-03" db="EMBL/GenBank/DDBJ databases">
        <authorList>
            <person name="Dastager S.G."/>
            <person name="Neurgaonkar P.S."/>
            <person name="Dharne M.S."/>
        </authorList>
    </citation>
    <scope>NUCLEOTIDE SEQUENCE</scope>
    <source>
        <strain evidence="10">DSM 25145</strain>
    </source>
</reference>
<dbReference type="Proteomes" id="UP000186385">
    <property type="component" value="Unassembled WGS sequence"/>
</dbReference>
<dbReference type="PANTHER" id="PTHR35789">
    <property type="entry name" value="SPORE GERMINATION PROTEIN B3"/>
    <property type="match status" value="1"/>
</dbReference>
<gene>
    <name evidence="10" type="ORF">B1B05_06145</name>
    <name evidence="11" type="ORF">SAMN05443094_102454</name>
</gene>
<evidence type="ECO:0000313" key="10">
    <source>
        <dbReference type="EMBL" id="OXS79351.1"/>
    </source>
</evidence>
<dbReference type="InterPro" id="IPR057336">
    <property type="entry name" value="GerAC_N"/>
</dbReference>
<dbReference type="AlphaFoldDB" id="A0A1N6SK09"/>
<keyword evidence="5" id="KW-0472">Membrane</keyword>
<feature type="domain" description="Spore germination protein N-terminal" evidence="9">
    <location>
        <begin position="19"/>
        <end position="187"/>
    </location>
</feature>
<evidence type="ECO:0000256" key="1">
    <source>
        <dbReference type="ARBA" id="ARBA00004635"/>
    </source>
</evidence>
<comment type="subcellular location">
    <subcellularLocation>
        <location evidence="1">Membrane</location>
        <topology evidence="1">Lipid-anchor</topology>
    </subcellularLocation>
</comment>
<protein>
    <submittedName>
        <fullName evidence="11">Germination protein, Ger(X)C family</fullName>
    </submittedName>
</protein>
<evidence type="ECO:0000256" key="7">
    <source>
        <dbReference type="ARBA" id="ARBA00023288"/>
    </source>
</evidence>
<accession>A0A1N6SK09</accession>
<dbReference type="Pfam" id="PF05504">
    <property type="entry name" value="Spore_GerAC"/>
    <property type="match status" value="1"/>
</dbReference>
<dbReference type="Proteomes" id="UP000215545">
    <property type="component" value="Unassembled WGS sequence"/>
</dbReference>